<evidence type="ECO:0000313" key="1">
    <source>
        <dbReference type="EMBL" id="MFC0407957.1"/>
    </source>
</evidence>
<dbReference type="RefSeq" id="WP_377043691.1">
    <property type="nucleotide sequence ID" value="NZ_JBHLUN010000005.1"/>
</dbReference>
<sequence>MIGTTSEQRAERMDADLNELLTAIGEEVATAESKWPPMNSAHEAYAVLLEEVDELWEHVKTNQKRRDLKAMRLEAVQVAAMAVRFVRDVCDEERGRK</sequence>
<comment type="caution">
    <text evidence="1">The sequence shown here is derived from an EMBL/GenBank/DDBJ whole genome shotgun (WGS) entry which is preliminary data.</text>
</comment>
<proteinExistence type="predicted"/>
<evidence type="ECO:0000313" key="2">
    <source>
        <dbReference type="Proteomes" id="UP001589865"/>
    </source>
</evidence>
<name>A0ABV6JRN0_9PROT</name>
<accession>A0ABV6JRN0</accession>
<gene>
    <name evidence="1" type="ORF">ACFFGY_06820</name>
</gene>
<dbReference type="EMBL" id="JBHLUN010000005">
    <property type="protein sequence ID" value="MFC0407957.1"/>
    <property type="molecule type" value="Genomic_DNA"/>
</dbReference>
<protein>
    <submittedName>
        <fullName evidence="1">Uncharacterized protein</fullName>
    </submittedName>
</protein>
<dbReference type="Proteomes" id="UP001589865">
    <property type="component" value="Unassembled WGS sequence"/>
</dbReference>
<reference evidence="1 2" key="1">
    <citation type="submission" date="2024-09" db="EMBL/GenBank/DDBJ databases">
        <authorList>
            <person name="Sun Q."/>
            <person name="Mori K."/>
        </authorList>
    </citation>
    <scope>NUCLEOTIDE SEQUENCE [LARGE SCALE GENOMIC DNA]</scope>
    <source>
        <strain evidence="1 2">TBRC 5777</strain>
    </source>
</reference>
<keyword evidence="2" id="KW-1185">Reference proteome</keyword>
<organism evidence="1 2">
    <name type="scientific">Roseomonas elaeocarpi</name>
    <dbReference type="NCBI Taxonomy" id="907779"/>
    <lineage>
        <taxon>Bacteria</taxon>
        <taxon>Pseudomonadati</taxon>
        <taxon>Pseudomonadota</taxon>
        <taxon>Alphaproteobacteria</taxon>
        <taxon>Acetobacterales</taxon>
        <taxon>Roseomonadaceae</taxon>
        <taxon>Roseomonas</taxon>
    </lineage>
</organism>